<keyword evidence="2" id="KW-1185">Reference proteome</keyword>
<dbReference type="EMBL" id="KZ772711">
    <property type="protein sequence ID" value="PTQ40545.1"/>
    <property type="molecule type" value="Genomic_DNA"/>
</dbReference>
<dbReference type="Proteomes" id="UP000244005">
    <property type="component" value="Unassembled WGS sequence"/>
</dbReference>
<name>A0A2R6X369_MARPO</name>
<dbReference type="AlphaFoldDB" id="A0A2R6X369"/>
<sequence length="49" mass="5831">MDHFVILGLFCFRLAFIMLREYINTFRLEIEQVLSGRPRALALSRAFVR</sequence>
<accession>A0A2R6X369</accession>
<evidence type="ECO:0000313" key="1">
    <source>
        <dbReference type="EMBL" id="PTQ40545.1"/>
    </source>
</evidence>
<gene>
    <name evidence="1" type="ORF">MARPO_0039s0052</name>
</gene>
<protein>
    <submittedName>
        <fullName evidence="1">Uncharacterized protein</fullName>
    </submittedName>
</protein>
<reference evidence="2" key="1">
    <citation type="journal article" date="2017" name="Cell">
        <title>Insights into land plant evolution garnered from the Marchantia polymorpha genome.</title>
        <authorList>
            <person name="Bowman J.L."/>
            <person name="Kohchi T."/>
            <person name="Yamato K.T."/>
            <person name="Jenkins J."/>
            <person name="Shu S."/>
            <person name="Ishizaki K."/>
            <person name="Yamaoka S."/>
            <person name="Nishihama R."/>
            <person name="Nakamura Y."/>
            <person name="Berger F."/>
            <person name="Adam C."/>
            <person name="Aki S.S."/>
            <person name="Althoff F."/>
            <person name="Araki T."/>
            <person name="Arteaga-Vazquez M.A."/>
            <person name="Balasubrmanian S."/>
            <person name="Barry K."/>
            <person name="Bauer D."/>
            <person name="Boehm C.R."/>
            <person name="Briginshaw L."/>
            <person name="Caballero-Perez J."/>
            <person name="Catarino B."/>
            <person name="Chen F."/>
            <person name="Chiyoda S."/>
            <person name="Chovatia M."/>
            <person name="Davies K.M."/>
            <person name="Delmans M."/>
            <person name="Demura T."/>
            <person name="Dierschke T."/>
            <person name="Dolan L."/>
            <person name="Dorantes-Acosta A.E."/>
            <person name="Eklund D.M."/>
            <person name="Florent S.N."/>
            <person name="Flores-Sandoval E."/>
            <person name="Fujiyama A."/>
            <person name="Fukuzawa H."/>
            <person name="Galik B."/>
            <person name="Grimanelli D."/>
            <person name="Grimwood J."/>
            <person name="Grossniklaus U."/>
            <person name="Hamada T."/>
            <person name="Haseloff J."/>
            <person name="Hetherington A.J."/>
            <person name="Higo A."/>
            <person name="Hirakawa Y."/>
            <person name="Hundley H.N."/>
            <person name="Ikeda Y."/>
            <person name="Inoue K."/>
            <person name="Inoue S.I."/>
            <person name="Ishida S."/>
            <person name="Jia Q."/>
            <person name="Kakita M."/>
            <person name="Kanazawa T."/>
            <person name="Kawai Y."/>
            <person name="Kawashima T."/>
            <person name="Kennedy M."/>
            <person name="Kinose K."/>
            <person name="Kinoshita T."/>
            <person name="Kohara Y."/>
            <person name="Koide E."/>
            <person name="Komatsu K."/>
            <person name="Kopischke S."/>
            <person name="Kubo M."/>
            <person name="Kyozuka J."/>
            <person name="Lagercrantz U."/>
            <person name="Lin S.S."/>
            <person name="Lindquist E."/>
            <person name="Lipzen A.M."/>
            <person name="Lu C.W."/>
            <person name="De Luna E."/>
            <person name="Martienssen R.A."/>
            <person name="Minamino N."/>
            <person name="Mizutani M."/>
            <person name="Mizutani M."/>
            <person name="Mochizuki N."/>
            <person name="Monte I."/>
            <person name="Mosher R."/>
            <person name="Nagasaki H."/>
            <person name="Nakagami H."/>
            <person name="Naramoto S."/>
            <person name="Nishitani K."/>
            <person name="Ohtani M."/>
            <person name="Okamoto T."/>
            <person name="Okumura M."/>
            <person name="Phillips J."/>
            <person name="Pollak B."/>
            <person name="Reinders A."/>
            <person name="Rovekamp M."/>
            <person name="Sano R."/>
            <person name="Sawa S."/>
            <person name="Schmid M.W."/>
            <person name="Shirakawa M."/>
            <person name="Solano R."/>
            <person name="Spunde A."/>
            <person name="Suetsugu N."/>
            <person name="Sugano S."/>
            <person name="Sugiyama A."/>
            <person name="Sun R."/>
            <person name="Suzuki Y."/>
            <person name="Takenaka M."/>
            <person name="Takezawa D."/>
            <person name="Tomogane H."/>
            <person name="Tsuzuki M."/>
            <person name="Ueda T."/>
            <person name="Umeda M."/>
            <person name="Ward J.M."/>
            <person name="Watanabe Y."/>
            <person name="Yazaki K."/>
            <person name="Yokoyama R."/>
            <person name="Yoshitake Y."/>
            <person name="Yotsui I."/>
            <person name="Zachgo S."/>
            <person name="Schmutz J."/>
        </authorList>
    </citation>
    <scope>NUCLEOTIDE SEQUENCE [LARGE SCALE GENOMIC DNA]</scope>
    <source>
        <strain evidence="2">Tak-1</strain>
    </source>
</reference>
<dbReference type="Gramene" id="Mp3g17420.1">
    <property type="protein sequence ID" value="Mp3g17420.1.cds"/>
    <property type="gene ID" value="Mp3g17420"/>
</dbReference>
<organism evidence="1 2">
    <name type="scientific">Marchantia polymorpha</name>
    <name type="common">Common liverwort</name>
    <name type="synonym">Marchantia aquatica</name>
    <dbReference type="NCBI Taxonomy" id="3197"/>
    <lineage>
        <taxon>Eukaryota</taxon>
        <taxon>Viridiplantae</taxon>
        <taxon>Streptophyta</taxon>
        <taxon>Embryophyta</taxon>
        <taxon>Marchantiophyta</taxon>
        <taxon>Marchantiopsida</taxon>
        <taxon>Marchantiidae</taxon>
        <taxon>Marchantiales</taxon>
        <taxon>Marchantiaceae</taxon>
        <taxon>Marchantia</taxon>
    </lineage>
</organism>
<proteinExistence type="predicted"/>
<evidence type="ECO:0000313" key="2">
    <source>
        <dbReference type="Proteomes" id="UP000244005"/>
    </source>
</evidence>